<dbReference type="Proteomes" id="UP000614350">
    <property type="component" value="Unassembled WGS sequence"/>
</dbReference>
<evidence type="ECO:0000313" key="3">
    <source>
        <dbReference type="EMBL" id="KAF7394905.1"/>
    </source>
</evidence>
<evidence type="ECO:0000256" key="2">
    <source>
        <dbReference type="SAM" id="Phobius"/>
    </source>
</evidence>
<dbReference type="EMBL" id="JACSEA010000008">
    <property type="protein sequence ID" value="KAF7394905.1"/>
    <property type="molecule type" value="Genomic_DNA"/>
</dbReference>
<gene>
    <name evidence="3" type="ORF">HZH66_008079</name>
</gene>
<protein>
    <submittedName>
        <fullName evidence="3">Uncharacterized protein</fullName>
    </submittedName>
</protein>
<keyword evidence="2" id="KW-0812">Transmembrane</keyword>
<feature type="transmembrane region" description="Helical" evidence="2">
    <location>
        <begin position="56"/>
        <end position="75"/>
    </location>
</feature>
<proteinExistence type="predicted"/>
<keyword evidence="2" id="KW-0472">Membrane</keyword>
<comment type="caution">
    <text evidence="3">The sequence shown here is derived from an EMBL/GenBank/DDBJ whole genome shotgun (WGS) entry which is preliminary data.</text>
</comment>
<keyword evidence="2" id="KW-1133">Transmembrane helix</keyword>
<accession>A0A834N317</accession>
<name>A0A834N317_VESVU</name>
<organism evidence="3 4">
    <name type="scientific">Vespula vulgaris</name>
    <name type="common">Yellow jacket</name>
    <name type="synonym">Wasp</name>
    <dbReference type="NCBI Taxonomy" id="7454"/>
    <lineage>
        <taxon>Eukaryota</taxon>
        <taxon>Metazoa</taxon>
        <taxon>Ecdysozoa</taxon>
        <taxon>Arthropoda</taxon>
        <taxon>Hexapoda</taxon>
        <taxon>Insecta</taxon>
        <taxon>Pterygota</taxon>
        <taxon>Neoptera</taxon>
        <taxon>Endopterygota</taxon>
        <taxon>Hymenoptera</taxon>
        <taxon>Apocrita</taxon>
        <taxon>Aculeata</taxon>
        <taxon>Vespoidea</taxon>
        <taxon>Vespidae</taxon>
        <taxon>Vespinae</taxon>
        <taxon>Vespula</taxon>
    </lineage>
</organism>
<dbReference type="AlphaFoldDB" id="A0A834N317"/>
<sequence length="146" mass="16936">MGQIFTSLRIRSCSYVKVNKSVSCQNHKKHKYVRMFFSRFIRKLDPATKEKIRLRLAMLYAAIAWNGFAIGIYMISNRNRESPGVPKGFTRILGSQTEESQVIRIKGFNVVERTVYDKKQLDEIRQNIINPPNTANDDDDNDDSDF</sequence>
<feature type="region of interest" description="Disordered" evidence="1">
    <location>
        <begin position="126"/>
        <end position="146"/>
    </location>
</feature>
<feature type="compositionally biased region" description="Acidic residues" evidence="1">
    <location>
        <begin position="136"/>
        <end position="146"/>
    </location>
</feature>
<evidence type="ECO:0000313" key="4">
    <source>
        <dbReference type="Proteomes" id="UP000614350"/>
    </source>
</evidence>
<evidence type="ECO:0000256" key="1">
    <source>
        <dbReference type="SAM" id="MobiDB-lite"/>
    </source>
</evidence>
<keyword evidence="4" id="KW-1185">Reference proteome</keyword>
<reference evidence="3" key="1">
    <citation type="journal article" date="2020" name="G3 (Bethesda)">
        <title>High-Quality Assemblies for Three Invasive Social Wasps from the &lt;i&gt;Vespula&lt;/i&gt; Genus.</title>
        <authorList>
            <person name="Harrop T.W.R."/>
            <person name="Guhlin J."/>
            <person name="McLaughlin G.M."/>
            <person name="Permina E."/>
            <person name="Stockwell P."/>
            <person name="Gilligan J."/>
            <person name="Le Lec M.F."/>
            <person name="Gruber M.A.M."/>
            <person name="Quinn O."/>
            <person name="Lovegrove M."/>
            <person name="Duncan E.J."/>
            <person name="Remnant E.J."/>
            <person name="Van Eeckhoven J."/>
            <person name="Graham B."/>
            <person name="Knapp R.A."/>
            <person name="Langford K.W."/>
            <person name="Kronenberg Z."/>
            <person name="Press M.O."/>
            <person name="Eacker S.M."/>
            <person name="Wilson-Rankin E.E."/>
            <person name="Purcell J."/>
            <person name="Lester P.J."/>
            <person name="Dearden P.K."/>
        </authorList>
    </citation>
    <scope>NUCLEOTIDE SEQUENCE</scope>
    <source>
        <strain evidence="3">Marl-1</strain>
    </source>
</reference>